<gene>
    <name evidence="1" type="ORF">Q7A36_35725</name>
</gene>
<evidence type="ECO:0000313" key="1">
    <source>
        <dbReference type="EMBL" id="MDO9713715.1"/>
    </source>
</evidence>
<organism evidence="1 2">
    <name type="scientific">Paracraurococcus lichenis</name>
    <dbReference type="NCBI Taxonomy" id="3064888"/>
    <lineage>
        <taxon>Bacteria</taxon>
        <taxon>Pseudomonadati</taxon>
        <taxon>Pseudomonadota</taxon>
        <taxon>Alphaproteobacteria</taxon>
        <taxon>Acetobacterales</taxon>
        <taxon>Roseomonadaceae</taxon>
        <taxon>Paracraurococcus</taxon>
    </lineage>
</organism>
<evidence type="ECO:0000313" key="2">
    <source>
        <dbReference type="Proteomes" id="UP001243009"/>
    </source>
</evidence>
<proteinExistence type="predicted"/>
<sequence>MDDVMIRSAASRSTRAAPASSFTVTVLQDSMVTSQAPPRTCATLVTLTPGARTNCTRVAS</sequence>
<comment type="caution">
    <text evidence="1">The sequence shown here is derived from an EMBL/GenBank/DDBJ whole genome shotgun (WGS) entry which is preliminary data.</text>
</comment>
<keyword evidence="2" id="KW-1185">Reference proteome</keyword>
<dbReference type="RefSeq" id="WP_305108569.1">
    <property type="nucleotide sequence ID" value="NZ_JAUTWS010000114.1"/>
</dbReference>
<reference evidence="1 2" key="1">
    <citation type="submission" date="2023-08" db="EMBL/GenBank/DDBJ databases">
        <title>The draft genome sequence of Paracraurococcus sp. LOR1-02.</title>
        <authorList>
            <person name="Kingkaew E."/>
            <person name="Tanasupawat S."/>
        </authorList>
    </citation>
    <scope>NUCLEOTIDE SEQUENCE [LARGE SCALE GENOMIC DNA]</scope>
    <source>
        <strain evidence="1 2">LOR1-02</strain>
    </source>
</reference>
<dbReference type="EMBL" id="JAUTWS010000114">
    <property type="protein sequence ID" value="MDO9713715.1"/>
    <property type="molecule type" value="Genomic_DNA"/>
</dbReference>
<accession>A0ABT9ECV1</accession>
<name>A0ABT9ECV1_9PROT</name>
<dbReference type="Proteomes" id="UP001243009">
    <property type="component" value="Unassembled WGS sequence"/>
</dbReference>
<protein>
    <submittedName>
        <fullName evidence="1">Uncharacterized protein</fullName>
    </submittedName>
</protein>